<gene>
    <name evidence="4" type="ORF">DFQ01_12919</name>
</gene>
<dbReference type="InterPro" id="IPR008928">
    <property type="entry name" value="6-hairpin_glycosidase_sf"/>
</dbReference>
<feature type="domain" description="Glycosyl hydrolase family 95 catalytic" evidence="3">
    <location>
        <begin position="256"/>
        <end position="665"/>
    </location>
</feature>
<dbReference type="InterPro" id="IPR054363">
    <property type="entry name" value="GH95_cat"/>
</dbReference>
<dbReference type="InterPro" id="IPR049053">
    <property type="entry name" value="AFCA-like_C"/>
</dbReference>
<sequence>MNNTTLWYTKPADQWVEAFPIGNGKLGAMVFGRPDAERIQLNEESVWLGGPQKRDNLEALPNLPEIRRLLFAGEPEKAQELAFRTMVSKPDGMGPYQTLGELMLSVEGEAPEAGTYARALDLATGLATVSYKAGGVAYARESFVSGPDAVIAYRLSADLAGSISFEAELSRQEAWEAAPQGSNGLLMTGQCGEDGVRYAAQLRVESIGGEVSAEGNRVSVKGADSAVIYVAAATTYNQPDPIAASGAVIDAALAKGYEAIRRDHVEAHGALFDRVSLELSGTSNPSDELQKLPTDERLARFRDGEEDPGFISLFFQYGRYLLISSSRRGSLPANLQGIWNEFLTPPWESDYHTNINIQMNYWPAEVTNLAECHEPLFDYTDKLIENGRHTAKVMYGARGFCVHHASNLWADTAIVSTWLPAMFWPMGGAWLMLHMWEHYLYSGDTAFLRDRAYPAMRESAEFFLDFMVRDPQGRWVTAPSVSPENSYRLPNGNEGALCVGPSMDTQMIRMLFEACLTSIDKLGLEDPIADDLRERLAHMPEQGIASNGTLMEWSEEYEEPEPGHRHISHLFALHPGDAITPDGTPVLAEAARKTLDRRLAHGGGHTGWSRAWIIHFWARLFDAEEAYANLAGLLAKSIHPNLFGDHPPFQIDANFGGTSAVAEMLLQSHAGLIRLLPALPAAWPSGHVTGLRVRGGAEVDLAWAEGRLAQAELRFTQSGSFQLKAESGWKLRLNGEAYEPEQNGAVLLLQAQASDVITVAGA</sequence>
<evidence type="ECO:0000259" key="1">
    <source>
        <dbReference type="Pfam" id="PF14498"/>
    </source>
</evidence>
<feature type="domain" description="Alpha fucosidase A-like C-terminal" evidence="2">
    <location>
        <begin position="667"/>
        <end position="742"/>
    </location>
</feature>
<dbReference type="Gene3D" id="1.50.10.10">
    <property type="match status" value="1"/>
</dbReference>
<name>A0A2V2YLR0_9BACL</name>
<keyword evidence="5" id="KW-1185">Reference proteome</keyword>
<dbReference type="Pfam" id="PF21307">
    <property type="entry name" value="Glyco_hydro_95_C"/>
    <property type="match status" value="1"/>
</dbReference>
<dbReference type="GO" id="GO:0004560">
    <property type="term" value="F:alpha-L-fucosidase activity"/>
    <property type="evidence" value="ECO:0007669"/>
    <property type="project" value="InterPro"/>
</dbReference>
<evidence type="ECO:0000259" key="2">
    <source>
        <dbReference type="Pfam" id="PF21307"/>
    </source>
</evidence>
<evidence type="ECO:0000313" key="5">
    <source>
        <dbReference type="Proteomes" id="UP000246635"/>
    </source>
</evidence>
<organism evidence="4 5">
    <name type="scientific">Paenibacillus cellulosilyticus</name>
    <dbReference type="NCBI Taxonomy" id="375489"/>
    <lineage>
        <taxon>Bacteria</taxon>
        <taxon>Bacillati</taxon>
        <taxon>Bacillota</taxon>
        <taxon>Bacilli</taxon>
        <taxon>Bacillales</taxon>
        <taxon>Paenibacillaceae</taxon>
        <taxon>Paenibacillus</taxon>
    </lineage>
</organism>
<dbReference type="RefSeq" id="WP_110046610.1">
    <property type="nucleotide sequence ID" value="NZ_CP054612.1"/>
</dbReference>
<dbReference type="SUPFAM" id="SSF48208">
    <property type="entry name" value="Six-hairpin glycosidases"/>
    <property type="match status" value="1"/>
</dbReference>
<dbReference type="PANTHER" id="PTHR31084:SF0">
    <property type="entry name" value="ALPHA-L-FUCOSIDASE 2"/>
    <property type="match status" value="1"/>
</dbReference>
<evidence type="ECO:0000313" key="4">
    <source>
        <dbReference type="EMBL" id="PWV95184.1"/>
    </source>
</evidence>
<dbReference type="PANTHER" id="PTHR31084">
    <property type="entry name" value="ALPHA-L-FUCOSIDASE 2"/>
    <property type="match status" value="1"/>
</dbReference>
<feature type="domain" description="Glycosyl hydrolase family 95 N-terminal" evidence="1">
    <location>
        <begin position="6"/>
        <end position="238"/>
    </location>
</feature>
<dbReference type="GO" id="GO:0005975">
    <property type="term" value="P:carbohydrate metabolic process"/>
    <property type="evidence" value="ECO:0007669"/>
    <property type="project" value="InterPro"/>
</dbReference>
<dbReference type="PIRSF" id="PIRSF007663">
    <property type="entry name" value="UCP007663"/>
    <property type="match status" value="1"/>
</dbReference>
<accession>A0A2V2YLR0</accession>
<dbReference type="AlphaFoldDB" id="A0A2V2YLR0"/>
<dbReference type="EMBL" id="QGTQ01000029">
    <property type="protein sequence ID" value="PWV95184.1"/>
    <property type="molecule type" value="Genomic_DNA"/>
</dbReference>
<evidence type="ECO:0000259" key="3">
    <source>
        <dbReference type="Pfam" id="PF22124"/>
    </source>
</evidence>
<dbReference type="OrthoDB" id="9802600at2"/>
<dbReference type="InterPro" id="IPR012341">
    <property type="entry name" value="6hp_glycosidase-like_sf"/>
</dbReference>
<reference evidence="4 5" key="1">
    <citation type="submission" date="2018-05" db="EMBL/GenBank/DDBJ databases">
        <title>Genomic Encyclopedia of Type Strains, Phase III (KMG-III): the genomes of soil and plant-associated and newly described type strains.</title>
        <authorList>
            <person name="Whitman W."/>
        </authorList>
    </citation>
    <scope>NUCLEOTIDE SEQUENCE [LARGE SCALE GENOMIC DNA]</scope>
    <source>
        <strain evidence="4 5">CECT 5696</strain>
    </source>
</reference>
<dbReference type="Proteomes" id="UP000246635">
    <property type="component" value="Unassembled WGS sequence"/>
</dbReference>
<comment type="caution">
    <text evidence="4">The sequence shown here is derived from an EMBL/GenBank/DDBJ whole genome shotgun (WGS) entry which is preliminary data.</text>
</comment>
<dbReference type="Pfam" id="PF14498">
    <property type="entry name" value="Glyco_hyd_65N_2"/>
    <property type="match status" value="1"/>
</dbReference>
<dbReference type="FunFam" id="1.50.10.10:FF:000028">
    <property type="entry name" value="Alpha-L-fucosidase 2"/>
    <property type="match status" value="1"/>
</dbReference>
<dbReference type="Pfam" id="PF22124">
    <property type="entry name" value="Glyco_hydro_95_cat"/>
    <property type="match status" value="1"/>
</dbReference>
<dbReference type="InterPro" id="IPR027414">
    <property type="entry name" value="GH95_N_dom"/>
</dbReference>
<proteinExistence type="predicted"/>
<dbReference type="InterPro" id="IPR016518">
    <property type="entry name" value="Alpha-L-fucosidase"/>
</dbReference>
<protein>
    <submittedName>
        <fullName evidence="4">Alpha-L-fucosidase 2</fullName>
    </submittedName>
</protein>